<dbReference type="SFLD" id="SFLDG01014">
    <property type="entry name" value="Terpene_Cyclase_Like_1_N-term"/>
    <property type="match status" value="2"/>
</dbReference>
<dbReference type="GO" id="GO:0010333">
    <property type="term" value="F:terpene synthase activity"/>
    <property type="evidence" value="ECO:0007669"/>
    <property type="project" value="InterPro"/>
</dbReference>
<reference evidence="7" key="1">
    <citation type="journal article" date="2023" name="Mol. Ecol. Resour.">
        <title>Chromosome-level genome assembly of a triploid poplar Populus alba 'Berolinensis'.</title>
        <authorList>
            <person name="Chen S."/>
            <person name="Yu Y."/>
            <person name="Wang X."/>
            <person name="Wang S."/>
            <person name="Zhang T."/>
            <person name="Zhou Y."/>
            <person name="He R."/>
            <person name="Meng N."/>
            <person name="Wang Y."/>
            <person name="Liu W."/>
            <person name="Liu Z."/>
            <person name="Liu J."/>
            <person name="Guo Q."/>
            <person name="Huang H."/>
            <person name="Sederoff R.R."/>
            <person name="Wang G."/>
            <person name="Qu G."/>
            <person name="Chen S."/>
        </authorList>
    </citation>
    <scope>NUCLEOTIDE SEQUENCE</scope>
    <source>
        <strain evidence="7">SC-2020</strain>
    </source>
</reference>
<dbReference type="InterPro" id="IPR050148">
    <property type="entry name" value="Terpene_synthase-like"/>
</dbReference>
<dbReference type="InterPro" id="IPR008949">
    <property type="entry name" value="Isoprenoid_synthase_dom_sf"/>
</dbReference>
<proteinExistence type="predicted"/>
<dbReference type="FunFam" id="1.50.10.130:FF:000002">
    <property type="entry name" value="Ent-copalyl diphosphate synthase, chloroplastic"/>
    <property type="match status" value="1"/>
</dbReference>
<organism evidence="7 8">
    <name type="scientific">Populus alba x Populus x berolinensis</name>
    <dbReference type="NCBI Taxonomy" id="444605"/>
    <lineage>
        <taxon>Eukaryota</taxon>
        <taxon>Viridiplantae</taxon>
        <taxon>Streptophyta</taxon>
        <taxon>Embryophyta</taxon>
        <taxon>Tracheophyta</taxon>
        <taxon>Spermatophyta</taxon>
        <taxon>Magnoliopsida</taxon>
        <taxon>eudicotyledons</taxon>
        <taxon>Gunneridae</taxon>
        <taxon>Pentapetalae</taxon>
        <taxon>rosids</taxon>
        <taxon>fabids</taxon>
        <taxon>Malpighiales</taxon>
        <taxon>Salicaceae</taxon>
        <taxon>Saliceae</taxon>
        <taxon>Populus</taxon>
    </lineage>
</organism>
<evidence type="ECO:0000256" key="1">
    <source>
        <dbReference type="ARBA" id="ARBA00001946"/>
    </source>
</evidence>
<dbReference type="PANTHER" id="PTHR31739">
    <property type="entry name" value="ENT-COPALYL DIPHOSPHATE SYNTHASE, CHLOROPLASTIC"/>
    <property type="match status" value="1"/>
</dbReference>
<dbReference type="CDD" id="cd00684">
    <property type="entry name" value="Terpene_cyclase_plant_C1"/>
    <property type="match status" value="1"/>
</dbReference>
<dbReference type="GO" id="GO:0000287">
    <property type="term" value="F:magnesium ion binding"/>
    <property type="evidence" value="ECO:0007669"/>
    <property type="project" value="InterPro"/>
</dbReference>
<evidence type="ECO:0000256" key="3">
    <source>
        <dbReference type="ARBA" id="ARBA00022842"/>
    </source>
</evidence>
<name>A0AAD6MND2_9ROSI</name>
<dbReference type="Gene3D" id="1.50.10.130">
    <property type="entry name" value="Terpene synthase, N-terminal domain"/>
    <property type="match status" value="1"/>
</dbReference>
<gene>
    <name evidence="7" type="ORF">NC653_020667</name>
</gene>
<dbReference type="Gene3D" id="1.50.10.160">
    <property type="match status" value="1"/>
</dbReference>
<feature type="domain" description="Terpene synthase N-terminal" evidence="5">
    <location>
        <begin position="303"/>
        <end position="501"/>
    </location>
</feature>
<dbReference type="InterPro" id="IPR005630">
    <property type="entry name" value="Terpene_synthase_metal-bd"/>
</dbReference>
<dbReference type="Proteomes" id="UP001164929">
    <property type="component" value="Chromosome 8"/>
</dbReference>
<dbReference type="AlphaFoldDB" id="A0AAD6MND2"/>
<dbReference type="PANTHER" id="PTHR31739:SF3">
    <property type="entry name" value="ENT-KAUR-16-ENE SYNTHASE, CHLOROPLASTIC"/>
    <property type="match status" value="1"/>
</dbReference>
<accession>A0AAD6MND2</accession>
<evidence type="ECO:0000256" key="2">
    <source>
        <dbReference type="ARBA" id="ARBA00022723"/>
    </source>
</evidence>
<protein>
    <recommendedName>
        <fullName evidence="9">Ent-kaurene synthase</fullName>
    </recommendedName>
</protein>
<dbReference type="FunFam" id="1.10.600.10:FF:000005">
    <property type="entry name" value="Ent-kaur-16-ene synthase, chloroplastic"/>
    <property type="match status" value="1"/>
</dbReference>
<dbReference type="GO" id="GO:0009686">
    <property type="term" value="P:gibberellin biosynthetic process"/>
    <property type="evidence" value="ECO:0007669"/>
    <property type="project" value="TreeGrafter"/>
</dbReference>
<keyword evidence="2" id="KW-0479">Metal-binding</keyword>
<evidence type="ECO:0000313" key="7">
    <source>
        <dbReference type="EMBL" id="KAJ6987482.1"/>
    </source>
</evidence>
<dbReference type="SUPFAM" id="SSF48239">
    <property type="entry name" value="Terpenoid cyclases/Protein prenyltransferases"/>
    <property type="match status" value="2"/>
</dbReference>
<dbReference type="Gene3D" id="1.10.600.10">
    <property type="entry name" value="Farnesyl Diphosphate Synthase"/>
    <property type="match status" value="1"/>
</dbReference>
<evidence type="ECO:0000256" key="4">
    <source>
        <dbReference type="ARBA" id="ARBA00023239"/>
    </source>
</evidence>
<comment type="caution">
    <text evidence="7">The sequence shown here is derived from an EMBL/GenBank/DDBJ whole genome shotgun (WGS) entry which is preliminary data.</text>
</comment>
<evidence type="ECO:0000259" key="5">
    <source>
        <dbReference type="Pfam" id="PF01397"/>
    </source>
</evidence>
<feature type="domain" description="Terpene synthase metal-binding" evidence="6">
    <location>
        <begin position="575"/>
        <end position="809"/>
    </location>
</feature>
<sequence>MWDRLKPNSWIFGLTRQPGFCHDSILRNSSPNEPWEVASQPVGGLNTRGSQKCRPWFCPSSISATLTDPASKLVTGEFKTTSLNFHGTKERIKKMFYKIELSVSSYDTAWVAMVPSPDCPETPCFPECTKWILENQLGDGSWSLPHRHPLLVKDALSSTLACILALKRWGIGEEQINKGLRFIELNSASVTDNEQYKPIGFDIIFPGMIEYAKDLDLNLPLKPTDINSMLHRRALELTSWEGSDFQAQSTPALKLGLVGSALLNGAVYCSLGTRSRTSGGGKNLEGRRAYLAYVSEGIGKLQDWEMTMKYQRKNGSLFNSPSTTAAAFIHIQDAECLHYIHSLLQKFGNAVPTIYPLDIYARLSMVDDLERLGIDRHFRKEIKVVLDETYRFWLQGEEDIFFDNATCALAFRILRLNGYDVSLDALNQFSEDHFSNSLGGYLKDSGAALELYRALQLSYPDESLLEKQNSWTSYFLKQGLSNASLCGDRLRKNINREVHDALNFPDHADLQRLAIRRRIKHYATDDTRILKTSYRCSTIGNQDFLKLAVEDFNICQSIQREELKQIGRWVVERRLDKLKFARQKEAYCYFSAAATLFAPELSDARMSWAKNGVLTTVVDDFFDVGGSEEELVNLIQLIERWDVNGSADFCSEKVEIIYSAIHSTISEIGDKSFGWQGRDVKSHVIKIWLDLLKSMLTEAQWSSNKSVPTLDEYMATAHVSFALGPIVLPALYFVGPKLSEEVAGHPELLNLYKVMSTCGRLLNDWRSFKRESEEGKLNAVSLYMIHSGGALPEEEAIEHFKGLIDSQRRQLLQLVLQEKDSVIPRPCKDLFWNMIKILHMFYKKDDGFTSNEMMNVAKAIINEPISLDEL</sequence>
<dbReference type="SUPFAM" id="SSF48576">
    <property type="entry name" value="Terpenoid synthases"/>
    <property type="match status" value="1"/>
</dbReference>
<keyword evidence="4" id="KW-0456">Lyase</keyword>
<dbReference type="InterPro" id="IPR036965">
    <property type="entry name" value="Terpene_synth_N_sf"/>
</dbReference>
<evidence type="ECO:0000259" key="6">
    <source>
        <dbReference type="Pfam" id="PF03936"/>
    </source>
</evidence>
<dbReference type="InterPro" id="IPR044814">
    <property type="entry name" value="Terpene_cyclase_plant_C1"/>
</dbReference>
<dbReference type="GO" id="GO:0009507">
    <property type="term" value="C:chloroplast"/>
    <property type="evidence" value="ECO:0007669"/>
    <property type="project" value="TreeGrafter"/>
</dbReference>
<evidence type="ECO:0008006" key="9">
    <source>
        <dbReference type="Google" id="ProtNLM"/>
    </source>
</evidence>
<dbReference type="EMBL" id="JAQIZT010000008">
    <property type="protein sequence ID" value="KAJ6987482.1"/>
    <property type="molecule type" value="Genomic_DNA"/>
</dbReference>
<dbReference type="Pfam" id="PF01397">
    <property type="entry name" value="Terpene_synth"/>
    <property type="match status" value="1"/>
</dbReference>
<keyword evidence="8" id="KW-1185">Reference proteome</keyword>
<dbReference type="InterPro" id="IPR008930">
    <property type="entry name" value="Terpenoid_cyclase/PrenylTrfase"/>
</dbReference>
<dbReference type="Pfam" id="PF03936">
    <property type="entry name" value="Terpene_synth_C"/>
    <property type="match status" value="1"/>
</dbReference>
<dbReference type="InterPro" id="IPR001906">
    <property type="entry name" value="Terpene_synth_N"/>
</dbReference>
<keyword evidence="3" id="KW-0460">Magnesium</keyword>
<comment type="cofactor">
    <cofactor evidence="1">
        <name>Mg(2+)</name>
        <dbReference type="ChEBI" id="CHEBI:18420"/>
    </cofactor>
</comment>
<evidence type="ECO:0000313" key="8">
    <source>
        <dbReference type="Proteomes" id="UP001164929"/>
    </source>
</evidence>